<dbReference type="InterPro" id="IPR036394">
    <property type="entry name" value="Ribosomal_uL22_sf"/>
</dbReference>
<sequence>MEIQAIQKYIHTAPRKLRLVADMIRKLSPEKALETLRFTNKSAAGDLIKAIKTVVANAKTKGMENINFKSVEVNEGSRMKRFRAGAKGRARPYKRRMSHIKIVLTDDLSDKVQVTRNKKEDKKEKK</sequence>
<evidence type="ECO:0000256" key="8">
    <source>
        <dbReference type="RuleBase" id="RU004005"/>
    </source>
</evidence>
<evidence type="ECO:0000256" key="2">
    <source>
        <dbReference type="ARBA" id="ARBA00022730"/>
    </source>
</evidence>
<protein>
    <recommendedName>
        <fullName evidence="6 7">Large ribosomal subunit protein uL22</fullName>
    </recommendedName>
</protein>
<dbReference type="InterPro" id="IPR005727">
    <property type="entry name" value="Ribosomal_uL22_bac/chlpt-type"/>
</dbReference>
<evidence type="ECO:0000256" key="5">
    <source>
        <dbReference type="ARBA" id="ARBA00023274"/>
    </source>
</evidence>
<dbReference type="HAMAP" id="MF_01331_B">
    <property type="entry name" value="Ribosomal_uL22_B"/>
    <property type="match status" value="1"/>
</dbReference>
<keyword evidence="5 7" id="KW-0687">Ribonucleoprotein</keyword>
<comment type="similarity">
    <text evidence="1 7 8">Belongs to the universal ribosomal protein uL22 family.</text>
</comment>
<keyword evidence="4 7" id="KW-0689">Ribosomal protein</keyword>
<reference evidence="11 12" key="1">
    <citation type="journal article" date="2015" name="Nature">
        <title>rRNA introns, odd ribosomes, and small enigmatic genomes across a large radiation of phyla.</title>
        <authorList>
            <person name="Brown C.T."/>
            <person name="Hug L.A."/>
            <person name="Thomas B.C."/>
            <person name="Sharon I."/>
            <person name="Castelle C.J."/>
            <person name="Singh A."/>
            <person name="Wilkins M.J."/>
            <person name="Williams K.H."/>
            <person name="Banfield J.F."/>
        </authorList>
    </citation>
    <scope>NUCLEOTIDE SEQUENCE [LARGE SCALE GENOMIC DNA]</scope>
</reference>
<evidence type="ECO:0000256" key="10">
    <source>
        <dbReference type="RuleBase" id="RU004008"/>
    </source>
</evidence>
<dbReference type="GO" id="GO:0003735">
    <property type="term" value="F:structural constituent of ribosome"/>
    <property type="evidence" value="ECO:0007669"/>
    <property type="project" value="InterPro"/>
</dbReference>
<dbReference type="PANTHER" id="PTHR13501:SF8">
    <property type="entry name" value="LARGE RIBOSOMAL SUBUNIT PROTEIN UL22M"/>
    <property type="match status" value="1"/>
</dbReference>
<evidence type="ECO:0000256" key="3">
    <source>
        <dbReference type="ARBA" id="ARBA00022884"/>
    </source>
</evidence>
<name>A0A0G0KDA6_9BACT</name>
<accession>A0A0G0KDA6</accession>
<dbReference type="InterPro" id="IPR047867">
    <property type="entry name" value="Ribosomal_uL22_bac/org-type"/>
</dbReference>
<comment type="function">
    <text evidence="7 10">This protein binds specifically to 23S rRNA; its binding is stimulated by other ribosomal proteins, e.g., L4, L17, and L20. It is important during the early stages of 50S assembly. It makes multiple contacts with different domains of the 23S rRNA in the assembled 50S subunit and ribosome.</text>
</comment>
<comment type="caution">
    <text evidence="11">The sequence shown here is derived from an EMBL/GenBank/DDBJ whole genome shotgun (WGS) entry which is preliminary data.</text>
</comment>
<evidence type="ECO:0000313" key="12">
    <source>
        <dbReference type="Proteomes" id="UP000034324"/>
    </source>
</evidence>
<dbReference type="GO" id="GO:0006412">
    <property type="term" value="P:translation"/>
    <property type="evidence" value="ECO:0007669"/>
    <property type="project" value="UniProtKB-UniRule"/>
</dbReference>
<dbReference type="Proteomes" id="UP000034324">
    <property type="component" value="Unassembled WGS sequence"/>
</dbReference>
<dbReference type="GO" id="GO:0019843">
    <property type="term" value="F:rRNA binding"/>
    <property type="evidence" value="ECO:0007669"/>
    <property type="project" value="UniProtKB-UniRule"/>
</dbReference>
<dbReference type="EMBL" id="LBVC01000058">
    <property type="protein sequence ID" value="KKQ76837.1"/>
    <property type="molecule type" value="Genomic_DNA"/>
</dbReference>
<organism evidence="11 12">
    <name type="scientific">Candidatus Daviesbacteria bacterium GW2011_GWF2_38_6</name>
    <dbReference type="NCBI Taxonomy" id="1618432"/>
    <lineage>
        <taxon>Bacteria</taxon>
        <taxon>Candidatus Daviesiibacteriota</taxon>
    </lineage>
</organism>
<evidence type="ECO:0000256" key="9">
    <source>
        <dbReference type="RuleBase" id="RU004006"/>
    </source>
</evidence>
<dbReference type="CDD" id="cd00336">
    <property type="entry name" value="Ribosomal_L22"/>
    <property type="match status" value="1"/>
</dbReference>
<dbReference type="PANTHER" id="PTHR13501">
    <property type="entry name" value="CHLOROPLAST 50S RIBOSOMAL PROTEIN L22-RELATED"/>
    <property type="match status" value="1"/>
</dbReference>
<gene>
    <name evidence="7" type="primary">rplV</name>
    <name evidence="11" type="ORF">US99_C0058G0004</name>
</gene>
<dbReference type="InterPro" id="IPR001063">
    <property type="entry name" value="Ribosomal_uL22"/>
</dbReference>
<keyword evidence="3 7" id="KW-0694">RNA-binding</keyword>
<dbReference type="SUPFAM" id="SSF54843">
    <property type="entry name" value="Ribosomal protein L22"/>
    <property type="match status" value="1"/>
</dbReference>
<evidence type="ECO:0000256" key="1">
    <source>
        <dbReference type="ARBA" id="ARBA00009451"/>
    </source>
</evidence>
<dbReference type="Gene3D" id="3.90.470.10">
    <property type="entry name" value="Ribosomal protein L22/L17"/>
    <property type="match status" value="1"/>
</dbReference>
<comment type="function">
    <text evidence="7">The globular domain of the protein is located near the polypeptide exit tunnel on the outside of the subunit, while an extended beta-hairpin is found that lines the wall of the exit tunnel in the center of the 70S ribosome.</text>
</comment>
<dbReference type="AlphaFoldDB" id="A0A0G0KDA6"/>
<evidence type="ECO:0000313" key="11">
    <source>
        <dbReference type="EMBL" id="KKQ76837.1"/>
    </source>
</evidence>
<evidence type="ECO:0000256" key="6">
    <source>
        <dbReference type="ARBA" id="ARBA00035207"/>
    </source>
</evidence>
<dbReference type="GO" id="GO:0022625">
    <property type="term" value="C:cytosolic large ribosomal subunit"/>
    <property type="evidence" value="ECO:0007669"/>
    <property type="project" value="TreeGrafter"/>
</dbReference>
<evidence type="ECO:0000256" key="4">
    <source>
        <dbReference type="ARBA" id="ARBA00022980"/>
    </source>
</evidence>
<dbReference type="Pfam" id="PF00237">
    <property type="entry name" value="Ribosomal_L22"/>
    <property type="match status" value="1"/>
</dbReference>
<dbReference type="NCBIfam" id="TIGR01044">
    <property type="entry name" value="rplV_bact"/>
    <property type="match status" value="1"/>
</dbReference>
<evidence type="ECO:0000256" key="7">
    <source>
        <dbReference type="HAMAP-Rule" id="MF_01331"/>
    </source>
</evidence>
<proteinExistence type="inferred from homology"/>
<comment type="subunit">
    <text evidence="7 9">Part of the 50S ribosomal subunit.</text>
</comment>
<keyword evidence="2 7" id="KW-0699">rRNA-binding</keyword>